<dbReference type="PANTHER" id="PTHR35007">
    <property type="entry name" value="INTEGRAL MEMBRANE PROTEIN-RELATED"/>
    <property type="match status" value="1"/>
</dbReference>
<dbReference type="EMBL" id="FWZX01000005">
    <property type="protein sequence ID" value="SMF12535.1"/>
    <property type="molecule type" value="Genomic_DNA"/>
</dbReference>
<gene>
    <name evidence="8" type="ORF">SAMN05428998_10596</name>
</gene>
<dbReference type="Pfam" id="PF00482">
    <property type="entry name" value="T2SSF"/>
    <property type="match status" value="1"/>
</dbReference>
<evidence type="ECO:0000256" key="2">
    <source>
        <dbReference type="ARBA" id="ARBA00022475"/>
    </source>
</evidence>
<feature type="transmembrane region" description="Helical" evidence="6">
    <location>
        <begin position="133"/>
        <end position="154"/>
    </location>
</feature>
<feature type="transmembrane region" description="Helical" evidence="6">
    <location>
        <begin position="277"/>
        <end position="296"/>
    </location>
</feature>
<keyword evidence="5 6" id="KW-0472">Membrane</keyword>
<evidence type="ECO:0000256" key="5">
    <source>
        <dbReference type="ARBA" id="ARBA00023136"/>
    </source>
</evidence>
<reference evidence="8 9" key="1">
    <citation type="submission" date="2017-04" db="EMBL/GenBank/DDBJ databases">
        <authorList>
            <person name="Afonso C.L."/>
            <person name="Miller P.J."/>
            <person name="Scott M.A."/>
            <person name="Spackman E."/>
            <person name="Goraichik I."/>
            <person name="Dimitrov K.M."/>
            <person name="Suarez D.L."/>
            <person name="Swayne D.E."/>
        </authorList>
    </citation>
    <scope>NUCLEOTIDE SEQUENCE [LARGE SCALE GENOMIC DNA]</scope>
    <source>
        <strain evidence="8 9">USBA 355</strain>
    </source>
</reference>
<feature type="transmembrane region" description="Helical" evidence="6">
    <location>
        <begin position="311"/>
        <end position="332"/>
    </location>
</feature>
<proteinExistence type="predicted"/>
<dbReference type="PANTHER" id="PTHR35007:SF1">
    <property type="entry name" value="PILUS ASSEMBLY PROTEIN"/>
    <property type="match status" value="1"/>
</dbReference>
<feature type="transmembrane region" description="Helical" evidence="6">
    <location>
        <begin position="12"/>
        <end position="34"/>
    </location>
</feature>
<dbReference type="Proteomes" id="UP000192917">
    <property type="component" value="Unassembled WGS sequence"/>
</dbReference>
<keyword evidence="2" id="KW-1003">Cell membrane</keyword>
<keyword evidence="3 6" id="KW-0812">Transmembrane</keyword>
<name>A0A1Y6BJA3_9PROT</name>
<evidence type="ECO:0000256" key="6">
    <source>
        <dbReference type="SAM" id="Phobius"/>
    </source>
</evidence>
<keyword evidence="9" id="KW-1185">Reference proteome</keyword>
<protein>
    <submittedName>
        <fullName evidence="8">Tight adherence protein B</fullName>
    </submittedName>
</protein>
<evidence type="ECO:0000259" key="7">
    <source>
        <dbReference type="Pfam" id="PF00482"/>
    </source>
</evidence>
<dbReference type="InterPro" id="IPR042094">
    <property type="entry name" value="T2SS_GspF_sf"/>
</dbReference>
<organism evidence="8 9">
    <name type="scientific">Tistlia consotensis USBA 355</name>
    <dbReference type="NCBI Taxonomy" id="560819"/>
    <lineage>
        <taxon>Bacteria</taxon>
        <taxon>Pseudomonadati</taxon>
        <taxon>Pseudomonadota</taxon>
        <taxon>Alphaproteobacteria</taxon>
        <taxon>Rhodospirillales</taxon>
        <taxon>Rhodovibrionaceae</taxon>
        <taxon>Tistlia</taxon>
    </lineage>
</organism>
<evidence type="ECO:0000313" key="8">
    <source>
        <dbReference type="EMBL" id="SMF12535.1"/>
    </source>
</evidence>
<dbReference type="Gene3D" id="1.20.81.30">
    <property type="entry name" value="Type II secretion system (T2SS), domain F"/>
    <property type="match status" value="1"/>
</dbReference>
<dbReference type="STRING" id="560819.SAMN05428998_10596"/>
<comment type="subcellular location">
    <subcellularLocation>
        <location evidence="1">Cell membrane</location>
        <topology evidence="1">Multi-pass membrane protein</topology>
    </subcellularLocation>
</comment>
<sequence>MAAAGTLDLQQLLPIVLAGGLGLCVLMVALALGGEGGVPGRTMKRRLARVGRGPLQPGPARRGGGVRRLEPEGAFPSLDRLMRTLLPRPQKLRQRLARTGRRISLGHYLAGCLAVFALDAGIAIELFRLPPLLALPEALAFGLWLPHLVVGSLGRRRTARFLALFPDAIDLIVRGLRSGLPVSESIRAVAHELAEPVGGEFRQVADGLRVGATLEDSLWATARRLEIPEFNFLVIAMAIQRETGGNLAETLANLSQLLRHRRQFKLKVKAISSEARASAWIIGSLPFVMFGILMLVNRSYVLQLFNDPRGMIMTGIGLTGVLVGVLVMARMVRLDA</sequence>
<keyword evidence="4 6" id="KW-1133">Transmembrane helix</keyword>
<evidence type="ECO:0000313" key="9">
    <source>
        <dbReference type="Proteomes" id="UP000192917"/>
    </source>
</evidence>
<evidence type="ECO:0000256" key="3">
    <source>
        <dbReference type="ARBA" id="ARBA00022692"/>
    </source>
</evidence>
<dbReference type="GO" id="GO:0005886">
    <property type="term" value="C:plasma membrane"/>
    <property type="evidence" value="ECO:0007669"/>
    <property type="project" value="UniProtKB-SubCell"/>
</dbReference>
<feature type="transmembrane region" description="Helical" evidence="6">
    <location>
        <begin position="105"/>
        <end position="127"/>
    </location>
</feature>
<dbReference type="InterPro" id="IPR018076">
    <property type="entry name" value="T2SS_GspF_dom"/>
</dbReference>
<dbReference type="RefSeq" id="WP_085122112.1">
    <property type="nucleotide sequence ID" value="NZ_FWZX01000005.1"/>
</dbReference>
<accession>A0A1Y6BJA3</accession>
<evidence type="ECO:0000256" key="1">
    <source>
        <dbReference type="ARBA" id="ARBA00004651"/>
    </source>
</evidence>
<feature type="domain" description="Type II secretion system protein GspF" evidence="7">
    <location>
        <begin position="169"/>
        <end position="294"/>
    </location>
</feature>
<dbReference type="AlphaFoldDB" id="A0A1Y6BJA3"/>
<evidence type="ECO:0000256" key="4">
    <source>
        <dbReference type="ARBA" id="ARBA00022989"/>
    </source>
</evidence>